<dbReference type="AlphaFoldDB" id="A0A1Y3PRN7"/>
<gene>
    <name evidence="1" type="ORF">BAA01_14240</name>
</gene>
<comment type="caution">
    <text evidence="1">The sequence shown here is derived from an EMBL/GenBank/DDBJ whole genome shotgun (WGS) entry which is preliminary data.</text>
</comment>
<name>A0A1Y3PRN7_9BACI</name>
<dbReference type="EMBL" id="LZRT01000056">
    <property type="protein sequence ID" value="OUM88786.1"/>
    <property type="molecule type" value="Genomic_DNA"/>
</dbReference>
<organism evidence="1 2">
    <name type="scientific">Bacillus thermozeamaize</name>
    <dbReference type="NCBI Taxonomy" id="230954"/>
    <lineage>
        <taxon>Bacteria</taxon>
        <taxon>Bacillati</taxon>
        <taxon>Bacillota</taxon>
        <taxon>Bacilli</taxon>
        <taxon>Bacillales</taxon>
        <taxon>Bacillaceae</taxon>
        <taxon>Bacillus</taxon>
    </lineage>
</organism>
<proteinExistence type="predicted"/>
<dbReference type="Proteomes" id="UP000196475">
    <property type="component" value="Unassembled WGS sequence"/>
</dbReference>
<sequence length="70" mass="7925">MFDQLLNALPNFPPASRAVQPGRKRRHDGPEVLYKFSLDLTLFGHFEHPIQAPTLLVKTRGHVECSATTR</sequence>
<accession>A0A1Y3PRN7</accession>
<evidence type="ECO:0000313" key="2">
    <source>
        <dbReference type="Proteomes" id="UP000196475"/>
    </source>
</evidence>
<evidence type="ECO:0000313" key="1">
    <source>
        <dbReference type="EMBL" id="OUM88786.1"/>
    </source>
</evidence>
<reference evidence="2" key="1">
    <citation type="submission" date="2016-06" db="EMBL/GenBank/DDBJ databases">
        <authorList>
            <person name="Nascimento L."/>
            <person name="Pereira R.V."/>
            <person name="Martins L.F."/>
            <person name="Quaggio R.B."/>
            <person name="Silva A.M."/>
            <person name="Setubal J.C."/>
        </authorList>
    </citation>
    <scope>NUCLEOTIDE SEQUENCE [LARGE SCALE GENOMIC DNA]</scope>
</reference>
<protein>
    <submittedName>
        <fullName evidence="1">Uncharacterized protein</fullName>
    </submittedName>
</protein>